<dbReference type="Pfam" id="PF04285">
    <property type="entry name" value="DUF444"/>
    <property type="match status" value="1"/>
</dbReference>
<dbReference type="EMBL" id="FOLH01000004">
    <property type="protein sequence ID" value="SFC31296.1"/>
    <property type="molecule type" value="Genomic_DNA"/>
</dbReference>
<dbReference type="STRING" id="1122252.SAMN05660443_2199"/>
<dbReference type="PANTHER" id="PTHR30510">
    <property type="entry name" value="UPF0229 PROTEIN YEAH"/>
    <property type="match status" value="1"/>
</dbReference>
<dbReference type="AlphaFoldDB" id="A0A1I1I562"/>
<gene>
    <name evidence="3" type="ORF">SAMN05660443_2199</name>
</gene>
<name>A0A1I1I562_9GAMM</name>
<evidence type="ECO:0000256" key="2">
    <source>
        <dbReference type="SAM" id="MobiDB-lite"/>
    </source>
</evidence>
<dbReference type="RefSeq" id="WP_091963380.1">
    <property type="nucleotide sequence ID" value="NZ_FOLH01000004.1"/>
</dbReference>
<evidence type="ECO:0000313" key="4">
    <source>
        <dbReference type="Proteomes" id="UP000199058"/>
    </source>
</evidence>
<comment type="similarity">
    <text evidence="1">Belongs to the UPF0229 family.</text>
</comment>
<dbReference type="InterPro" id="IPR006698">
    <property type="entry name" value="UPF0229"/>
</dbReference>
<dbReference type="PANTHER" id="PTHR30510:SF2">
    <property type="entry name" value="UPF0229 PROTEIN YEAH"/>
    <property type="match status" value="1"/>
</dbReference>
<evidence type="ECO:0000256" key="1">
    <source>
        <dbReference type="HAMAP-Rule" id="MF_01232"/>
    </source>
</evidence>
<feature type="compositionally biased region" description="Basic and acidic residues" evidence="2">
    <location>
        <begin position="48"/>
        <end position="60"/>
    </location>
</feature>
<organism evidence="3 4">
    <name type="scientific">Marinospirillum celere</name>
    <dbReference type="NCBI Taxonomy" id="1122252"/>
    <lineage>
        <taxon>Bacteria</taxon>
        <taxon>Pseudomonadati</taxon>
        <taxon>Pseudomonadota</taxon>
        <taxon>Gammaproteobacteria</taxon>
        <taxon>Oceanospirillales</taxon>
        <taxon>Oceanospirillaceae</taxon>
        <taxon>Marinospirillum</taxon>
    </lineage>
</organism>
<evidence type="ECO:0000313" key="3">
    <source>
        <dbReference type="EMBL" id="SFC31296.1"/>
    </source>
</evidence>
<dbReference type="Proteomes" id="UP000199058">
    <property type="component" value="Unassembled WGS sequence"/>
</dbReference>
<feature type="compositionally biased region" description="Gly residues" evidence="2">
    <location>
        <begin position="94"/>
        <end position="103"/>
    </location>
</feature>
<reference evidence="3 4" key="1">
    <citation type="submission" date="2016-10" db="EMBL/GenBank/DDBJ databases">
        <authorList>
            <person name="de Groot N.N."/>
        </authorList>
    </citation>
    <scope>NUCLEOTIDE SEQUENCE [LARGE SCALE GENOMIC DNA]</scope>
    <source>
        <strain evidence="3 4">DSM 18438</strain>
    </source>
</reference>
<feature type="region of interest" description="Disordered" evidence="2">
    <location>
        <begin position="48"/>
        <end position="112"/>
    </location>
</feature>
<dbReference type="NCBIfam" id="NF003708">
    <property type="entry name" value="PRK05325.1-3"/>
    <property type="match status" value="1"/>
</dbReference>
<dbReference type="OrthoDB" id="9788289at2"/>
<dbReference type="HAMAP" id="MF_01232">
    <property type="entry name" value="UPF0229"/>
    <property type="match status" value="1"/>
</dbReference>
<feature type="region of interest" description="Disordered" evidence="2">
    <location>
        <begin position="1"/>
        <end position="20"/>
    </location>
</feature>
<proteinExistence type="inferred from homology"/>
<dbReference type="NCBIfam" id="NF003707">
    <property type="entry name" value="PRK05325.1-2"/>
    <property type="match status" value="1"/>
</dbReference>
<accession>A0A1I1I562</accession>
<sequence length="427" mass="49107">MGYFIDRRPNGKNKSTVNRQRFLRRYRKHIRKAVNEAVKKRSITDMERGEEVSIPDRDISEPVFQQGKAGRKNVVHPGNKKFNQGDRVDRPPNAGGGGGGSGSGASQDGSGEDEFAFTLTRDEFMDFLFDDLELPNLVRKELTETDETRPVHGGIVRQGTPSRLHVVRSMRSAYARRLAMGSGIKRELKECEAALAEEEAKETALRNPLRIRELEEAIEQLQKRLAAIPYLDDEDLRYRHMKQQPVPATQAVMLCIMDVSGSMTERHKELAKRFFLLLYLFLERSYKKVELVFIRHHTTAREVGEEEFFYSRETGGTIVSSALKLASSILEARYPASRWNAYIAQASDGDNWDDDSDICAEWMTKKLMPRVSYFAYVEITPHAHQALWEAYTEIQTAFPDNFAMRQFYEPSEIYPVFRELFQKERSS</sequence>
<dbReference type="SUPFAM" id="SSF53300">
    <property type="entry name" value="vWA-like"/>
    <property type="match status" value="1"/>
</dbReference>
<keyword evidence="4" id="KW-1185">Reference proteome</keyword>
<protein>
    <recommendedName>
        <fullName evidence="1">UPF0229 protein SAMN05660443_2199</fullName>
    </recommendedName>
</protein>
<dbReference type="InterPro" id="IPR036465">
    <property type="entry name" value="vWFA_dom_sf"/>
</dbReference>